<dbReference type="Gene3D" id="3.40.366.10">
    <property type="entry name" value="Malonyl-Coenzyme A Acyl Carrier Protein, domain 2"/>
    <property type="match status" value="1"/>
</dbReference>
<dbReference type="PROSITE" id="PS52004">
    <property type="entry name" value="KS3_2"/>
    <property type="match status" value="1"/>
</dbReference>
<dbReference type="InterPro" id="IPR015422">
    <property type="entry name" value="PyrdxlP-dep_Trfase_small"/>
</dbReference>
<dbReference type="GO" id="GO:0030170">
    <property type="term" value="F:pyridoxal phosphate binding"/>
    <property type="evidence" value="ECO:0007669"/>
    <property type="project" value="InterPro"/>
</dbReference>
<dbReference type="InterPro" id="IPR018201">
    <property type="entry name" value="Ketoacyl_synth_AS"/>
</dbReference>
<evidence type="ECO:0000256" key="3">
    <source>
        <dbReference type="ARBA" id="ARBA00022553"/>
    </source>
</evidence>
<dbReference type="GO" id="GO:0004315">
    <property type="term" value="F:3-oxoacyl-[acyl-carrier-protein] synthase activity"/>
    <property type="evidence" value="ECO:0007669"/>
    <property type="project" value="InterPro"/>
</dbReference>
<dbReference type="PROSITE" id="PS50075">
    <property type="entry name" value="CARRIER"/>
    <property type="match status" value="1"/>
</dbReference>
<dbReference type="OrthoDB" id="9778690at2"/>
<dbReference type="InterPro" id="IPR020841">
    <property type="entry name" value="PKS_Beta-ketoAc_synthase_dom"/>
</dbReference>
<dbReference type="SMART" id="SM00827">
    <property type="entry name" value="PKS_AT"/>
    <property type="match status" value="1"/>
</dbReference>
<evidence type="ECO:0000256" key="8">
    <source>
        <dbReference type="SAM" id="MobiDB-lite"/>
    </source>
</evidence>
<dbReference type="InterPro" id="IPR015421">
    <property type="entry name" value="PyrdxlP-dep_Trfase_major"/>
</dbReference>
<reference evidence="11 12" key="1">
    <citation type="submission" date="2019-06" db="EMBL/GenBank/DDBJ databases">
        <title>Sequencing the genomes of 1000 actinobacteria strains.</title>
        <authorList>
            <person name="Klenk H.-P."/>
        </authorList>
    </citation>
    <scope>NUCLEOTIDE SEQUENCE [LARGE SCALE GENOMIC DNA]</scope>
    <source>
        <strain evidence="11 12">DSM 44826</strain>
    </source>
</reference>
<dbReference type="Pfam" id="PF16197">
    <property type="entry name" value="KAsynt_C_assoc"/>
    <property type="match status" value="1"/>
</dbReference>
<dbReference type="Gene3D" id="1.10.1200.10">
    <property type="entry name" value="ACP-like"/>
    <property type="match status" value="1"/>
</dbReference>
<dbReference type="InterPro" id="IPR009081">
    <property type="entry name" value="PP-bd_ACP"/>
</dbReference>
<dbReference type="InterPro" id="IPR016036">
    <property type="entry name" value="Malonyl_transacylase_ACP-bd"/>
</dbReference>
<feature type="region of interest" description="Disordered" evidence="8">
    <location>
        <begin position="909"/>
        <end position="939"/>
    </location>
</feature>
<dbReference type="InterPro" id="IPR016035">
    <property type="entry name" value="Acyl_Trfase/lysoPLipase"/>
</dbReference>
<organism evidence="11 12">
    <name type="scientific">Kitasatospora viridis</name>
    <dbReference type="NCBI Taxonomy" id="281105"/>
    <lineage>
        <taxon>Bacteria</taxon>
        <taxon>Bacillati</taxon>
        <taxon>Actinomycetota</taxon>
        <taxon>Actinomycetes</taxon>
        <taxon>Kitasatosporales</taxon>
        <taxon>Streptomycetaceae</taxon>
        <taxon>Kitasatospora</taxon>
    </lineage>
</organism>
<proteinExistence type="predicted"/>
<dbReference type="Gene3D" id="3.30.70.3290">
    <property type="match status" value="1"/>
</dbReference>
<dbReference type="PROSITE" id="PS00012">
    <property type="entry name" value="PHOSPHOPANTETHEINE"/>
    <property type="match status" value="1"/>
</dbReference>
<dbReference type="PROSITE" id="PS00599">
    <property type="entry name" value="AA_TRANSFER_CLASS_2"/>
    <property type="match status" value="1"/>
</dbReference>
<dbReference type="GO" id="GO:0071770">
    <property type="term" value="P:DIM/DIP cell wall layer assembly"/>
    <property type="evidence" value="ECO:0007669"/>
    <property type="project" value="TreeGrafter"/>
</dbReference>
<protein>
    <submittedName>
        <fullName evidence="11">8-amino-7-oxononanoate synthase</fullName>
    </submittedName>
</protein>
<dbReference type="SUPFAM" id="SSF52151">
    <property type="entry name" value="FabD/lysophospholipase-like"/>
    <property type="match status" value="1"/>
</dbReference>
<dbReference type="InterPro" id="IPR015424">
    <property type="entry name" value="PyrdxlP-dep_Trfase"/>
</dbReference>
<dbReference type="SUPFAM" id="SSF53901">
    <property type="entry name" value="Thiolase-like"/>
    <property type="match status" value="1"/>
</dbReference>
<dbReference type="InterPro" id="IPR036736">
    <property type="entry name" value="ACP-like_sf"/>
</dbReference>
<dbReference type="InterPro" id="IPR050091">
    <property type="entry name" value="PKS_NRPS_Biosynth_Enz"/>
</dbReference>
<dbReference type="InterPro" id="IPR006162">
    <property type="entry name" value="Ppantetheine_attach_site"/>
</dbReference>
<dbReference type="InterPro" id="IPR014031">
    <property type="entry name" value="Ketoacyl_synth_C"/>
</dbReference>
<dbReference type="GO" id="GO:0005886">
    <property type="term" value="C:plasma membrane"/>
    <property type="evidence" value="ECO:0007669"/>
    <property type="project" value="TreeGrafter"/>
</dbReference>
<evidence type="ECO:0000259" key="10">
    <source>
        <dbReference type="PROSITE" id="PS52004"/>
    </source>
</evidence>
<dbReference type="Proteomes" id="UP000317940">
    <property type="component" value="Unassembled WGS sequence"/>
</dbReference>
<dbReference type="EMBL" id="VIWT01000003">
    <property type="protein sequence ID" value="TWF90006.1"/>
    <property type="molecule type" value="Genomic_DNA"/>
</dbReference>
<dbReference type="InterPro" id="IPR032821">
    <property type="entry name" value="PKS_assoc"/>
</dbReference>
<comment type="caution">
    <text evidence="11">The sequence shown here is derived from an EMBL/GenBank/DDBJ whole genome shotgun (WGS) entry which is preliminary data.</text>
</comment>
<dbReference type="SUPFAM" id="SSF55048">
    <property type="entry name" value="Probable ACP-binding domain of malonyl-CoA ACP transacylase"/>
    <property type="match status" value="1"/>
</dbReference>
<feature type="compositionally biased region" description="Low complexity" evidence="8">
    <location>
        <begin position="1085"/>
        <end position="1099"/>
    </location>
</feature>
<dbReference type="InterPro" id="IPR016039">
    <property type="entry name" value="Thiolase-like"/>
</dbReference>
<accession>A0A561TSB9</accession>
<dbReference type="GO" id="GO:0031177">
    <property type="term" value="F:phosphopantetheine binding"/>
    <property type="evidence" value="ECO:0007669"/>
    <property type="project" value="InterPro"/>
</dbReference>
<dbReference type="Pfam" id="PF00698">
    <property type="entry name" value="Acyl_transf_1"/>
    <property type="match status" value="1"/>
</dbReference>
<dbReference type="GO" id="GO:0006633">
    <property type="term" value="P:fatty acid biosynthetic process"/>
    <property type="evidence" value="ECO:0007669"/>
    <property type="project" value="InterPro"/>
</dbReference>
<comment type="cofactor">
    <cofactor evidence="1">
        <name>pyridoxal 5'-phosphate</name>
        <dbReference type="ChEBI" id="CHEBI:597326"/>
    </cofactor>
</comment>
<dbReference type="InterPro" id="IPR001227">
    <property type="entry name" value="Ac_transferase_dom_sf"/>
</dbReference>
<evidence type="ECO:0000313" key="12">
    <source>
        <dbReference type="Proteomes" id="UP000317940"/>
    </source>
</evidence>
<dbReference type="Pfam" id="PF00109">
    <property type="entry name" value="ketoacyl-synt"/>
    <property type="match status" value="1"/>
</dbReference>
<dbReference type="InterPro" id="IPR014030">
    <property type="entry name" value="Ketoacyl_synth_N"/>
</dbReference>
<keyword evidence="12" id="KW-1185">Reference proteome</keyword>
<evidence type="ECO:0000256" key="7">
    <source>
        <dbReference type="ARBA" id="ARBA00023315"/>
    </source>
</evidence>
<dbReference type="SUPFAM" id="SSF53383">
    <property type="entry name" value="PLP-dependent transferases"/>
    <property type="match status" value="1"/>
</dbReference>
<dbReference type="Pfam" id="PF00550">
    <property type="entry name" value="PP-binding"/>
    <property type="match status" value="1"/>
</dbReference>
<dbReference type="GO" id="GO:0004312">
    <property type="term" value="F:fatty acid synthase activity"/>
    <property type="evidence" value="ECO:0007669"/>
    <property type="project" value="TreeGrafter"/>
</dbReference>
<keyword evidence="3" id="KW-0597">Phosphoprotein</keyword>
<dbReference type="SMART" id="SM00825">
    <property type="entry name" value="PKS_KS"/>
    <property type="match status" value="1"/>
</dbReference>
<dbReference type="Pfam" id="PF00155">
    <property type="entry name" value="Aminotran_1_2"/>
    <property type="match status" value="1"/>
</dbReference>
<evidence type="ECO:0000259" key="9">
    <source>
        <dbReference type="PROSITE" id="PS50075"/>
    </source>
</evidence>
<dbReference type="CDD" id="cd00833">
    <property type="entry name" value="PKS"/>
    <property type="match status" value="1"/>
</dbReference>
<dbReference type="Gene3D" id="3.40.47.10">
    <property type="match status" value="1"/>
</dbReference>
<dbReference type="GO" id="GO:0017000">
    <property type="term" value="P:antibiotic biosynthetic process"/>
    <property type="evidence" value="ECO:0007669"/>
    <property type="project" value="UniProtKB-KW"/>
</dbReference>
<sequence>MGCRFPGARDLPDYWRLLRRAERQFRPVPPERWNHAPLHTPDDRRARHGTYTDRLATIAQVDRFDARYYRMPPRRVQGMDPQHRLLLDASREALQDAGWEKGGFDRERTGVFFGLNLSEYVELVPDVRTMGPFVLPGALLNMAAANVSRFFGLHGPSFAVDAACSASTVALHQAVASLTAGESRVALVGGAYLALDPRTLLAFSKIGAVSAAGACRPFDTRADGFVLGDGVGVLVLRPLDEALAAGDRVYAVIRGVGMSNDGASEGPMTPRAGGQLLALERAYRDAGCSARSVGAFEAHGTATVVGDATEIEAITRIRDEGTGERVEASLGSVKSLIGHSLGASGAASVIKAALMLHHRTIPPMPATRTARADQLHGADLRIPDRLGPWQHTAATPRRAGVSNFGFGGTNVHVVLEEAPVRARTPVRRPPARTEPPHLFLFSAGSVAGLVTHLDRFRETVAETPDLPLAGIARTLAARQLLTARLAVVAAGHEELVARVEQARRALAQGRTGTLGEGAWAADRPLPESERAVAFLLPGQGSQRPGMLRDLLDRFPAVRESVHAWDAAATAHPGGFSLLAAVHGPDADSPQGRARLTGTDVCQPVLGALGVAVGSLLRSLGLAPAVSLGHSVGEFPAAVLAGALAPQECARLLLTRGAHMRRAEAHRRGGMLAVRATVDQAEGLTRDLDDVWAACHNHPGQTVWSGTASGLAELARRCAAAGVTSSALEVSNGFHSPLLDPVRADLAADLATRRIDRPVGGFVSTVSGRAESDPAVLRELWAGHASAPVRFGDAVHSAHQGGARIFVQLLGGASLLGAVRHSVPDPAGVRCVALTGPDPDDARSLLGGLGELAVAGVEFDATGLVPAGTQLVTLPPSPLAATPHWHPRVASRVPGPRTVPGLAAVAAGEADNTPASPAPEHGVRPQPQLSPPRQRPEGQELPMNDVVTLLREQLDVLRTLAGTAGLDRPVSVGGADGATAPEEQRTASYQLVRRRVRAELAAVSAFPLDQLADDTVVTHGLGFDSLMLVELVERLRRHFPDAADRIGPELLSGEPTIAAVVDAVADLVGASRADGAPETETETAPETETGPATGTATAAPQTRIEDFPELLAMERRVAALDRNPYFLLNEGTLGATTRIDGRELISFAGYNYLGLSGHPEVTRAVKEAVDTYGSSVSASRFLSGNKPLHHELEAELAALNGCEAAIALVSGHATNVTVIGHLLGPEDLVVHDALAHDSILQGCRLSGARRRPFPHNDMAALDDLLRRVRGQYRRVLIVVEGVYSMDGDIVDLPALIEVKRRHGALVMIDEAHSIGTLGATGGGVGEHFLVDRRDVDLWSGTLSKSLAGCGGYVAATRRVVDYLKAATPGFVYSVGMTPANTAASLAAIRVMRAEPERLKRLWTNSEAFLHSAREAGLDTGDSHGTPVVPVIVKDSAKAVALSAALADHGISANPILHPAVAEELVRLRFFVTSEHTPEQLARTVDTLAAQVRRLNG</sequence>
<dbReference type="InterPro" id="IPR020806">
    <property type="entry name" value="PKS_PP-bd"/>
</dbReference>
<keyword evidence="4" id="KW-0808">Transferase</keyword>
<dbReference type="CDD" id="cd06454">
    <property type="entry name" value="KBL_like"/>
    <property type="match status" value="1"/>
</dbReference>
<keyword evidence="6" id="KW-0045">Antibiotic biosynthesis</keyword>
<dbReference type="InterPro" id="IPR004839">
    <property type="entry name" value="Aminotransferase_I/II_large"/>
</dbReference>
<feature type="domain" description="Ketosynthase family 3 (KS3)" evidence="10">
    <location>
        <begin position="1"/>
        <end position="417"/>
    </location>
</feature>
<dbReference type="InterPro" id="IPR014043">
    <property type="entry name" value="Acyl_transferase_dom"/>
</dbReference>
<dbReference type="InterPro" id="IPR001917">
    <property type="entry name" value="Aminotrans_II_pyridoxalP_BS"/>
</dbReference>
<dbReference type="Gene3D" id="3.40.640.10">
    <property type="entry name" value="Type I PLP-dependent aspartate aminotransferase-like (Major domain)"/>
    <property type="match status" value="1"/>
</dbReference>
<dbReference type="Pfam" id="PF02801">
    <property type="entry name" value="Ketoacyl-synt_C"/>
    <property type="match status" value="1"/>
</dbReference>
<dbReference type="PANTHER" id="PTHR43775:SF37">
    <property type="entry name" value="SI:DKEY-61P9.11"/>
    <property type="match status" value="1"/>
</dbReference>
<feature type="domain" description="Carrier" evidence="9">
    <location>
        <begin position="986"/>
        <end position="1067"/>
    </location>
</feature>
<evidence type="ECO:0000256" key="4">
    <source>
        <dbReference type="ARBA" id="ARBA00022679"/>
    </source>
</evidence>
<keyword evidence="2" id="KW-0596">Phosphopantetheine</keyword>
<dbReference type="SUPFAM" id="SSF47336">
    <property type="entry name" value="ACP-like"/>
    <property type="match status" value="1"/>
</dbReference>
<evidence type="ECO:0000256" key="6">
    <source>
        <dbReference type="ARBA" id="ARBA00023194"/>
    </source>
</evidence>
<name>A0A561TSB9_9ACTN</name>
<evidence type="ECO:0000313" key="11">
    <source>
        <dbReference type="EMBL" id="TWF90006.1"/>
    </source>
</evidence>
<keyword evidence="7" id="KW-0012">Acyltransferase</keyword>
<gene>
    <name evidence="11" type="ORF">FHX73_1350</name>
</gene>
<keyword evidence="5" id="KW-0663">Pyridoxal phosphate</keyword>
<dbReference type="Gene3D" id="3.90.1150.10">
    <property type="entry name" value="Aspartate Aminotransferase, domain 1"/>
    <property type="match status" value="1"/>
</dbReference>
<evidence type="ECO:0000256" key="2">
    <source>
        <dbReference type="ARBA" id="ARBA00022450"/>
    </source>
</evidence>
<evidence type="ECO:0000256" key="5">
    <source>
        <dbReference type="ARBA" id="ARBA00022898"/>
    </source>
</evidence>
<dbReference type="SMART" id="SM00823">
    <property type="entry name" value="PKS_PP"/>
    <property type="match status" value="1"/>
</dbReference>
<dbReference type="GO" id="GO:0005737">
    <property type="term" value="C:cytoplasm"/>
    <property type="evidence" value="ECO:0007669"/>
    <property type="project" value="TreeGrafter"/>
</dbReference>
<feature type="region of interest" description="Disordered" evidence="8">
    <location>
        <begin position="1071"/>
        <end position="1099"/>
    </location>
</feature>
<dbReference type="PANTHER" id="PTHR43775">
    <property type="entry name" value="FATTY ACID SYNTHASE"/>
    <property type="match status" value="1"/>
</dbReference>
<dbReference type="PROSITE" id="PS00606">
    <property type="entry name" value="KS3_1"/>
    <property type="match status" value="1"/>
</dbReference>
<evidence type="ECO:0000256" key="1">
    <source>
        <dbReference type="ARBA" id="ARBA00001933"/>
    </source>
</evidence>